<comment type="caution">
    <text evidence="3">The sequence shown here is derived from an EMBL/GenBank/DDBJ whole genome shotgun (WGS) entry which is preliminary data.</text>
</comment>
<feature type="signal peptide" evidence="2">
    <location>
        <begin position="1"/>
        <end position="35"/>
    </location>
</feature>
<gene>
    <name evidence="3" type="ORF">JZ751_003819</name>
</gene>
<dbReference type="AlphaFoldDB" id="A0A8T2P5J8"/>
<feature type="compositionally biased region" description="Basic and acidic residues" evidence="1">
    <location>
        <begin position="92"/>
        <end position="103"/>
    </location>
</feature>
<dbReference type="Proteomes" id="UP000824540">
    <property type="component" value="Unassembled WGS sequence"/>
</dbReference>
<keyword evidence="4" id="KW-1185">Reference proteome</keyword>
<protein>
    <submittedName>
        <fullName evidence="3">Uncharacterized protein</fullName>
    </submittedName>
</protein>
<reference evidence="3" key="1">
    <citation type="thesis" date="2021" institute="BYU ScholarsArchive" country="Provo, UT, USA">
        <title>Applications of and Algorithms for Genome Assembly and Genomic Analyses with an Emphasis on Marine Teleosts.</title>
        <authorList>
            <person name="Pickett B.D."/>
        </authorList>
    </citation>
    <scope>NUCLEOTIDE SEQUENCE</scope>
    <source>
        <strain evidence="3">HI-2016</strain>
    </source>
</reference>
<feature type="region of interest" description="Disordered" evidence="1">
    <location>
        <begin position="60"/>
        <end position="103"/>
    </location>
</feature>
<organism evidence="3 4">
    <name type="scientific">Albula glossodonta</name>
    <name type="common">roundjaw bonefish</name>
    <dbReference type="NCBI Taxonomy" id="121402"/>
    <lineage>
        <taxon>Eukaryota</taxon>
        <taxon>Metazoa</taxon>
        <taxon>Chordata</taxon>
        <taxon>Craniata</taxon>
        <taxon>Vertebrata</taxon>
        <taxon>Euteleostomi</taxon>
        <taxon>Actinopterygii</taxon>
        <taxon>Neopterygii</taxon>
        <taxon>Teleostei</taxon>
        <taxon>Albuliformes</taxon>
        <taxon>Albulidae</taxon>
        <taxon>Albula</taxon>
    </lineage>
</organism>
<keyword evidence="2" id="KW-0732">Signal</keyword>
<sequence length="119" mass="13089">MGGPISPTMDPRRLLVVTHVLCFPLGWQLCGPALGRQRDDSWPVLFPPWSWGLTHAVSLPPPPFTAGDPSPKHSLPRGGGFQRPAAAQSLEKPCHNNRYEEDRNPTDIVGIDKFPCINT</sequence>
<evidence type="ECO:0000313" key="4">
    <source>
        <dbReference type="Proteomes" id="UP000824540"/>
    </source>
</evidence>
<proteinExistence type="predicted"/>
<evidence type="ECO:0000313" key="3">
    <source>
        <dbReference type="EMBL" id="KAG9347804.1"/>
    </source>
</evidence>
<evidence type="ECO:0000256" key="2">
    <source>
        <dbReference type="SAM" id="SignalP"/>
    </source>
</evidence>
<dbReference type="EMBL" id="JAFBMS010000012">
    <property type="protein sequence ID" value="KAG9347804.1"/>
    <property type="molecule type" value="Genomic_DNA"/>
</dbReference>
<accession>A0A8T2P5J8</accession>
<feature type="chain" id="PRO_5035791062" evidence="2">
    <location>
        <begin position="36"/>
        <end position="119"/>
    </location>
</feature>
<name>A0A8T2P5J8_9TELE</name>
<evidence type="ECO:0000256" key="1">
    <source>
        <dbReference type="SAM" id="MobiDB-lite"/>
    </source>
</evidence>